<dbReference type="Proteomes" id="UP000505210">
    <property type="component" value="Chromosome"/>
</dbReference>
<evidence type="ECO:0000313" key="3">
    <source>
        <dbReference type="Proteomes" id="UP000505210"/>
    </source>
</evidence>
<dbReference type="AlphaFoldDB" id="A0A6M8BM24"/>
<evidence type="ECO:0000313" key="2">
    <source>
        <dbReference type="EMBL" id="QKD83335.1"/>
    </source>
</evidence>
<proteinExistence type="predicted"/>
<feature type="chain" id="PRO_5026986623" evidence="1">
    <location>
        <begin position="26"/>
        <end position="171"/>
    </location>
</feature>
<name>A0A6M8BM24_9CYAN</name>
<accession>A0A6M8BM24</accession>
<feature type="signal peptide" evidence="1">
    <location>
        <begin position="1"/>
        <end position="25"/>
    </location>
</feature>
<reference evidence="2 3" key="1">
    <citation type="submission" date="2020-05" db="EMBL/GenBank/DDBJ databases">
        <title>Complete genome sequence of of a novel Thermoleptolyngbya strain isolated from hot springs of Ganzi, Sichuan China.</title>
        <authorList>
            <person name="Tang J."/>
            <person name="Daroch M."/>
            <person name="Li L."/>
            <person name="Waleron K."/>
            <person name="Waleron M."/>
            <person name="Waleron M."/>
        </authorList>
    </citation>
    <scope>NUCLEOTIDE SEQUENCE [LARGE SCALE GENOMIC DNA]</scope>
    <source>
        <strain evidence="2 3">PKUAC-SCTA183</strain>
    </source>
</reference>
<sequence>MIRFNWRKALAALLLSVLLLSGATACSKVDNSPYAQAQKESTQRGARAVAKDAEQGSSFNKFFPSSGQGYTVVFSQEKKGFSEAKLKKDAKDMALLSISDTISLPTAAKKYDSATEKLAGYPVLEIGNTQTGILVADRYQVKALSRDPEFTKENRRAWIQKFDLIGLSKLK</sequence>
<protein>
    <submittedName>
        <fullName evidence="2">Uncharacterized protein</fullName>
    </submittedName>
</protein>
<evidence type="ECO:0000256" key="1">
    <source>
        <dbReference type="SAM" id="SignalP"/>
    </source>
</evidence>
<dbReference type="PROSITE" id="PS51257">
    <property type="entry name" value="PROKAR_LIPOPROTEIN"/>
    <property type="match status" value="1"/>
</dbReference>
<dbReference type="RefSeq" id="WP_172356966.1">
    <property type="nucleotide sequence ID" value="NZ_CP053661.1"/>
</dbReference>
<keyword evidence="3" id="KW-1185">Reference proteome</keyword>
<dbReference type="EMBL" id="CP053661">
    <property type="protein sequence ID" value="QKD83335.1"/>
    <property type="molecule type" value="Genomic_DNA"/>
</dbReference>
<keyword evidence="1" id="KW-0732">Signal</keyword>
<organism evidence="2 3">
    <name type="scientific">Thermoleptolyngbya sichuanensis A183</name>
    <dbReference type="NCBI Taxonomy" id="2737172"/>
    <lineage>
        <taxon>Bacteria</taxon>
        <taxon>Bacillati</taxon>
        <taxon>Cyanobacteriota</taxon>
        <taxon>Cyanophyceae</taxon>
        <taxon>Oculatellales</taxon>
        <taxon>Oculatellaceae</taxon>
        <taxon>Thermoleptolyngbya</taxon>
        <taxon>Thermoleptolyngbya sichuanensis</taxon>
    </lineage>
</organism>
<gene>
    <name evidence="2" type="ORF">HPC62_15045</name>
</gene>
<dbReference type="KEGG" id="theu:HPC62_15045"/>